<evidence type="ECO:0000313" key="1">
    <source>
        <dbReference type="EMBL" id="BBE17869.1"/>
    </source>
</evidence>
<sequence length="249" mass="29283">MRNLKTDTDTILHPPTKSKGLFSDFRNFLWKKPQIPTLIKFTSEEKRLEYNNRILQRVGEGVDRYTVLNVHHIGIEAPVSYVFNELLNWNGDSSCWPNHIAKIERIEDDIEAIRVLPFGWKKYPFGGEKSFLGMKFIPLFLLNSIRIKRVPDPYDFDNARYLLYKCSGGYPIGIFMMYVRSSIEDMGETEQSQLFLTVGFNFYGKEYQPRWPFVNKIWEGVHNRVTANVLNRIKQLSEWRLEKMESGAK</sequence>
<evidence type="ECO:0000313" key="2">
    <source>
        <dbReference type="Proteomes" id="UP001193389"/>
    </source>
</evidence>
<reference evidence="1" key="1">
    <citation type="journal article" date="2020" name="Int. J. Syst. Evol. Microbiol.">
        <title>Aquipluma nitroreducens gen. nov. sp. nov., a novel facultatively anaerobic bacterium isolated from a freshwater lake.</title>
        <authorList>
            <person name="Watanabe M."/>
            <person name="Kojima H."/>
            <person name="Fukui M."/>
        </authorList>
    </citation>
    <scope>NUCLEOTIDE SEQUENCE</scope>
    <source>
        <strain evidence="1">MeG22</strain>
    </source>
</reference>
<dbReference type="RefSeq" id="WP_318350831.1">
    <property type="nucleotide sequence ID" value="NZ_AP018694.1"/>
</dbReference>
<dbReference type="AlphaFoldDB" id="A0A5K7S8S6"/>
<dbReference type="EMBL" id="AP018694">
    <property type="protein sequence ID" value="BBE17869.1"/>
    <property type="molecule type" value="Genomic_DNA"/>
</dbReference>
<dbReference type="Proteomes" id="UP001193389">
    <property type="component" value="Chromosome"/>
</dbReference>
<organism evidence="1 2">
    <name type="scientific">Aquipluma nitroreducens</name>
    <dbReference type="NCBI Taxonomy" id="2010828"/>
    <lineage>
        <taxon>Bacteria</taxon>
        <taxon>Pseudomonadati</taxon>
        <taxon>Bacteroidota</taxon>
        <taxon>Bacteroidia</taxon>
        <taxon>Marinilabiliales</taxon>
        <taxon>Prolixibacteraceae</taxon>
        <taxon>Aquipluma</taxon>
    </lineage>
</organism>
<keyword evidence="2" id="KW-1185">Reference proteome</keyword>
<dbReference type="KEGG" id="anf:AQPE_2028"/>
<proteinExistence type="predicted"/>
<accession>A0A5K7S8S6</accession>
<name>A0A5K7S8S6_9BACT</name>
<gene>
    <name evidence="1" type="ORF">AQPE_2028</name>
</gene>
<protein>
    <submittedName>
        <fullName evidence="1">Uncharacterized protein</fullName>
    </submittedName>
</protein>